<keyword evidence="3 4" id="KW-0732">Signal</keyword>
<reference evidence="7" key="2">
    <citation type="submission" date="2025-04" db="UniProtKB">
        <authorList>
            <consortium name="RefSeq"/>
        </authorList>
    </citation>
    <scope>IDENTIFICATION</scope>
    <source>
        <tissue evidence="7">Whole larval tissue</tissue>
    </source>
</reference>
<dbReference type="GeneID" id="118272835"/>
<keyword evidence="6" id="KW-1185">Reference proteome</keyword>
<dbReference type="RefSeq" id="XP_035445428.2">
    <property type="nucleotide sequence ID" value="XM_035589535.2"/>
</dbReference>
<sequence length="102" mass="11744">MQAKFFLLVLMIAFSHHIASSHILTSAYMDMSLPTCMRILSYTLMNDLCPTYGVYYADYSSDEVNMPSMPREVTLKKWEQRETLIKRCCTKPCSLTDLLSVC</sequence>
<proteinExistence type="inferred from homology"/>
<protein>
    <submittedName>
        <fullName evidence="5">SFRICE_030965</fullName>
    </submittedName>
    <submittedName>
        <fullName evidence="7">Uncharacterized protein LOC118272835</fullName>
    </submittedName>
</protein>
<feature type="signal peptide" evidence="4">
    <location>
        <begin position="1"/>
        <end position="21"/>
    </location>
</feature>
<evidence type="ECO:0000256" key="1">
    <source>
        <dbReference type="ARBA" id="ARBA00009034"/>
    </source>
</evidence>
<evidence type="ECO:0000313" key="7">
    <source>
        <dbReference type="RefSeq" id="XP_035445428.2"/>
    </source>
</evidence>
<dbReference type="AlphaFoldDB" id="A0A2H1WS82"/>
<name>A0A2H1WS82_SPOFR</name>
<dbReference type="Proteomes" id="UP000829999">
    <property type="component" value="Chromosome 4"/>
</dbReference>
<evidence type="ECO:0000256" key="3">
    <source>
        <dbReference type="ARBA" id="ARBA00022729"/>
    </source>
</evidence>
<dbReference type="Gene3D" id="1.10.100.10">
    <property type="entry name" value="Insulin-like"/>
    <property type="match status" value="1"/>
</dbReference>
<evidence type="ECO:0000256" key="2">
    <source>
        <dbReference type="ARBA" id="ARBA00022685"/>
    </source>
</evidence>
<evidence type="ECO:0000313" key="6">
    <source>
        <dbReference type="Proteomes" id="UP000829999"/>
    </source>
</evidence>
<dbReference type="InterPro" id="IPR036438">
    <property type="entry name" value="Insulin-like_sf"/>
</dbReference>
<keyword evidence="2" id="KW-0165">Cleavage on pair of basic residues</keyword>
<dbReference type="EMBL" id="ODYU01010659">
    <property type="protein sequence ID" value="SOQ55913.1"/>
    <property type="molecule type" value="Genomic_DNA"/>
</dbReference>
<gene>
    <name evidence="7" type="primary">LOC118272835</name>
    <name evidence="5" type="ORF">SFRICE_030965</name>
</gene>
<feature type="chain" id="PRO_5044573863" evidence="4">
    <location>
        <begin position="22"/>
        <end position="102"/>
    </location>
</feature>
<dbReference type="SUPFAM" id="SSF56994">
    <property type="entry name" value="Insulin-like"/>
    <property type="match status" value="1"/>
</dbReference>
<comment type="similarity">
    <text evidence="1">Belongs to the insulin family.</text>
</comment>
<reference evidence="5" key="1">
    <citation type="submission" date="2016-07" db="EMBL/GenBank/DDBJ databases">
        <authorList>
            <person name="Bretaudeau A."/>
        </authorList>
    </citation>
    <scope>NUCLEOTIDE SEQUENCE</scope>
    <source>
        <strain evidence="5">Rice</strain>
        <tissue evidence="5">Whole body</tissue>
    </source>
</reference>
<evidence type="ECO:0000313" key="5">
    <source>
        <dbReference type="EMBL" id="SOQ55913.1"/>
    </source>
</evidence>
<dbReference type="InterPro" id="IPR022353">
    <property type="entry name" value="Insulin_CS"/>
</dbReference>
<dbReference type="GO" id="GO:0005576">
    <property type="term" value="C:extracellular region"/>
    <property type="evidence" value="ECO:0007669"/>
    <property type="project" value="UniProtKB-ARBA"/>
</dbReference>
<accession>A0A2H1WS82</accession>
<evidence type="ECO:0000256" key="4">
    <source>
        <dbReference type="SAM" id="SignalP"/>
    </source>
</evidence>
<organism evidence="5">
    <name type="scientific">Spodoptera frugiperda</name>
    <name type="common">Fall armyworm</name>
    <dbReference type="NCBI Taxonomy" id="7108"/>
    <lineage>
        <taxon>Eukaryota</taxon>
        <taxon>Metazoa</taxon>
        <taxon>Ecdysozoa</taxon>
        <taxon>Arthropoda</taxon>
        <taxon>Hexapoda</taxon>
        <taxon>Insecta</taxon>
        <taxon>Pterygota</taxon>
        <taxon>Neoptera</taxon>
        <taxon>Endopterygota</taxon>
        <taxon>Lepidoptera</taxon>
        <taxon>Glossata</taxon>
        <taxon>Ditrysia</taxon>
        <taxon>Noctuoidea</taxon>
        <taxon>Noctuidae</taxon>
        <taxon>Amphipyrinae</taxon>
        <taxon>Spodoptera</taxon>
    </lineage>
</organism>
<dbReference type="PROSITE" id="PS00262">
    <property type="entry name" value="INSULIN"/>
    <property type="match status" value="1"/>
</dbReference>
<dbReference type="OrthoDB" id="6993729at2759"/>